<organism evidence="14 15">
    <name type="scientific">Telmatospirillum siberiense</name>
    <dbReference type="NCBI Taxonomy" id="382514"/>
    <lineage>
        <taxon>Bacteria</taxon>
        <taxon>Pseudomonadati</taxon>
        <taxon>Pseudomonadota</taxon>
        <taxon>Alphaproteobacteria</taxon>
        <taxon>Rhodospirillales</taxon>
        <taxon>Rhodospirillaceae</taxon>
        <taxon>Telmatospirillum</taxon>
    </lineage>
</organism>
<evidence type="ECO:0000256" key="1">
    <source>
        <dbReference type="ARBA" id="ARBA00004141"/>
    </source>
</evidence>
<dbReference type="InterPro" id="IPR014756">
    <property type="entry name" value="Ig_E-set"/>
</dbReference>
<evidence type="ECO:0000256" key="3">
    <source>
        <dbReference type="ARBA" id="ARBA00022538"/>
    </source>
</evidence>
<evidence type="ECO:0000256" key="2">
    <source>
        <dbReference type="ARBA" id="ARBA00022448"/>
    </source>
</evidence>
<keyword evidence="9 11" id="KW-0472">Membrane</keyword>
<dbReference type="Gene3D" id="2.60.40.1400">
    <property type="entry name" value="G protein-activated inward rectifier potassium channel 1"/>
    <property type="match status" value="1"/>
</dbReference>
<gene>
    <name evidence="14" type="ORF">CWS72_17195</name>
</gene>
<dbReference type="SUPFAM" id="SSF81296">
    <property type="entry name" value="E set domains"/>
    <property type="match status" value="1"/>
</dbReference>
<feature type="domain" description="Potassium channel" evidence="12">
    <location>
        <begin position="17"/>
        <end position="94"/>
    </location>
</feature>
<dbReference type="Proteomes" id="UP000233293">
    <property type="component" value="Unassembled WGS sequence"/>
</dbReference>
<dbReference type="AlphaFoldDB" id="A0A2N3PSL3"/>
<comment type="caution">
    <text evidence="14">The sequence shown here is derived from an EMBL/GenBank/DDBJ whole genome shotgun (WGS) entry which is preliminary data.</text>
</comment>
<evidence type="ECO:0000313" key="15">
    <source>
        <dbReference type="Proteomes" id="UP000233293"/>
    </source>
</evidence>
<dbReference type="Pfam" id="PF07885">
    <property type="entry name" value="Ion_trans_2"/>
    <property type="match status" value="1"/>
</dbReference>
<dbReference type="GO" id="GO:1990573">
    <property type="term" value="P:potassium ion import across plasma membrane"/>
    <property type="evidence" value="ECO:0007669"/>
    <property type="project" value="TreeGrafter"/>
</dbReference>
<feature type="domain" description="Inward rectifier potassium channel C-terminal" evidence="13">
    <location>
        <begin position="101"/>
        <end position="254"/>
    </location>
</feature>
<dbReference type="EMBL" id="PIUM01000021">
    <property type="protein sequence ID" value="PKU23393.1"/>
    <property type="molecule type" value="Genomic_DNA"/>
</dbReference>
<protein>
    <submittedName>
        <fullName evidence="14">ATP-sensitive inward rectifier potassium channel 10</fullName>
    </submittedName>
</protein>
<evidence type="ECO:0000256" key="4">
    <source>
        <dbReference type="ARBA" id="ARBA00022692"/>
    </source>
</evidence>
<keyword evidence="4 11" id="KW-0812">Transmembrane</keyword>
<evidence type="ECO:0000256" key="7">
    <source>
        <dbReference type="ARBA" id="ARBA00022989"/>
    </source>
</evidence>
<proteinExistence type="predicted"/>
<evidence type="ECO:0000256" key="8">
    <source>
        <dbReference type="ARBA" id="ARBA00023065"/>
    </source>
</evidence>
<keyword evidence="6" id="KW-0630">Potassium</keyword>
<dbReference type="PRINTS" id="PR01320">
    <property type="entry name" value="KIRCHANNEL"/>
</dbReference>
<dbReference type="Pfam" id="PF17655">
    <property type="entry name" value="IRK_C"/>
    <property type="match status" value="1"/>
</dbReference>
<dbReference type="GO" id="GO:0034765">
    <property type="term" value="P:regulation of monoatomic ion transmembrane transport"/>
    <property type="evidence" value="ECO:0007669"/>
    <property type="project" value="TreeGrafter"/>
</dbReference>
<dbReference type="Gene3D" id="1.10.287.70">
    <property type="match status" value="1"/>
</dbReference>
<keyword evidence="3" id="KW-0633">Potassium transport</keyword>
<keyword evidence="5" id="KW-0851">Voltage-gated channel</keyword>
<evidence type="ECO:0000256" key="6">
    <source>
        <dbReference type="ARBA" id="ARBA00022958"/>
    </source>
</evidence>
<dbReference type="GO" id="GO:0005886">
    <property type="term" value="C:plasma membrane"/>
    <property type="evidence" value="ECO:0007669"/>
    <property type="project" value="TreeGrafter"/>
</dbReference>
<keyword evidence="10 14" id="KW-0407">Ion channel</keyword>
<dbReference type="PANTHER" id="PTHR11767">
    <property type="entry name" value="INWARD RECTIFIER POTASSIUM CHANNEL"/>
    <property type="match status" value="1"/>
</dbReference>
<keyword evidence="15" id="KW-1185">Reference proteome</keyword>
<dbReference type="GO" id="GO:0005242">
    <property type="term" value="F:inward rectifier potassium channel activity"/>
    <property type="evidence" value="ECO:0007669"/>
    <property type="project" value="InterPro"/>
</dbReference>
<evidence type="ECO:0000256" key="10">
    <source>
        <dbReference type="ARBA" id="ARBA00023303"/>
    </source>
</evidence>
<evidence type="ECO:0000256" key="11">
    <source>
        <dbReference type="SAM" id="Phobius"/>
    </source>
</evidence>
<dbReference type="InterPro" id="IPR016449">
    <property type="entry name" value="K_chnl_inward-rec_Kir"/>
</dbReference>
<keyword evidence="7 11" id="KW-1133">Transmembrane helix</keyword>
<keyword evidence="8" id="KW-0406">Ion transport</keyword>
<evidence type="ECO:0000313" key="14">
    <source>
        <dbReference type="EMBL" id="PKU23393.1"/>
    </source>
</evidence>
<dbReference type="OrthoDB" id="9799090at2"/>
<dbReference type="PANTHER" id="PTHR11767:SF102">
    <property type="entry name" value="INWARDLY RECTIFYING POTASSIUM CHANNEL 1, ISOFORM F"/>
    <property type="match status" value="1"/>
</dbReference>
<feature type="transmembrane region" description="Helical" evidence="11">
    <location>
        <begin position="9"/>
        <end position="30"/>
    </location>
</feature>
<reference evidence="15" key="1">
    <citation type="submission" date="2017-12" db="EMBL/GenBank/DDBJ databases">
        <title>Draft genome sequence of Telmatospirillum siberiense 26-4b1T, an acidotolerant peatland alphaproteobacterium potentially involved in sulfur cycling.</title>
        <authorList>
            <person name="Hausmann B."/>
            <person name="Pjevac P."/>
            <person name="Schreck K."/>
            <person name="Herbold C.W."/>
            <person name="Daims H."/>
            <person name="Wagner M."/>
            <person name="Pester M."/>
            <person name="Loy A."/>
        </authorList>
    </citation>
    <scope>NUCLEOTIDE SEQUENCE [LARGE SCALE GENOMIC DNA]</scope>
    <source>
        <strain evidence="15">26-4b1</strain>
    </source>
</reference>
<evidence type="ECO:0000256" key="9">
    <source>
        <dbReference type="ARBA" id="ARBA00023136"/>
    </source>
</evidence>
<comment type="subcellular location">
    <subcellularLocation>
        <location evidence="1">Membrane</location>
        <topology evidence="1">Multi-pass membrane protein</topology>
    </subcellularLocation>
</comment>
<evidence type="ECO:0000259" key="12">
    <source>
        <dbReference type="Pfam" id="PF07885"/>
    </source>
</evidence>
<dbReference type="SUPFAM" id="SSF81324">
    <property type="entry name" value="Voltage-gated potassium channels"/>
    <property type="match status" value="1"/>
</dbReference>
<feature type="transmembrane region" description="Helical" evidence="11">
    <location>
        <begin position="67"/>
        <end position="91"/>
    </location>
</feature>
<dbReference type="InterPro" id="IPR013518">
    <property type="entry name" value="K_chnl_inward-rec_Kir_cyto"/>
</dbReference>
<evidence type="ECO:0000259" key="13">
    <source>
        <dbReference type="Pfam" id="PF17655"/>
    </source>
</evidence>
<accession>A0A2N3PSL3</accession>
<keyword evidence="2" id="KW-0813">Transport</keyword>
<evidence type="ECO:0000256" key="5">
    <source>
        <dbReference type="ARBA" id="ARBA00022882"/>
    </source>
</evidence>
<sequence>MLTTSRGKFAAVLVVGYFVLNTFFALAYVAGGGIENARPGAFEDAFFFSVQTMATIGYGKMVPTSTLANVLVTIEAGVGLFGIAVSAALMFSRFTRATAGILFSRQAVVTRLNGVPTLMFRLANERNDLIHEARIHVVLVRTERSPEGHEFRRLRDLALERSFTPILGLSWTIMHKLDKDSPLYGCTADAARDEELQFIVHLAGHHEGFQQEVHSRWAYSAKDIAWGARFADLFRLLPDGGRALDYACFNQIVADPEPEA</sequence>
<dbReference type="InterPro" id="IPR041647">
    <property type="entry name" value="IRK_C"/>
</dbReference>
<dbReference type="InterPro" id="IPR013099">
    <property type="entry name" value="K_chnl_dom"/>
</dbReference>
<name>A0A2N3PSL3_9PROT</name>
<dbReference type="GO" id="GO:0034702">
    <property type="term" value="C:monoatomic ion channel complex"/>
    <property type="evidence" value="ECO:0007669"/>
    <property type="project" value="UniProtKB-KW"/>
</dbReference>